<dbReference type="Gene3D" id="3.40.47.10">
    <property type="match status" value="1"/>
</dbReference>
<name>A0A6S6T733_9BACT</name>
<keyword evidence="3 5" id="KW-0012">Acyltransferase</keyword>
<dbReference type="Pfam" id="PF02803">
    <property type="entry name" value="Thiolase_C"/>
    <property type="match status" value="1"/>
</dbReference>
<proteinExistence type="inferred from homology"/>
<dbReference type="InterPro" id="IPR020616">
    <property type="entry name" value="Thiolase_N"/>
</dbReference>
<feature type="active site" description="Acyl-thioester intermediate" evidence="4">
    <location>
        <position position="87"/>
    </location>
</feature>
<dbReference type="InterPro" id="IPR020617">
    <property type="entry name" value="Thiolase_C"/>
</dbReference>
<dbReference type="InterPro" id="IPR020610">
    <property type="entry name" value="Thiolase_AS"/>
</dbReference>
<feature type="active site" description="Proton acceptor" evidence="4">
    <location>
        <position position="380"/>
    </location>
</feature>
<evidence type="ECO:0000259" key="7">
    <source>
        <dbReference type="Pfam" id="PF02803"/>
    </source>
</evidence>
<evidence type="ECO:0000256" key="4">
    <source>
        <dbReference type="PIRSR" id="PIRSR000429-1"/>
    </source>
</evidence>
<dbReference type="EMBL" id="CACVAW010000043">
    <property type="protein sequence ID" value="CAA6811013.1"/>
    <property type="molecule type" value="Genomic_DNA"/>
</dbReference>
<sequence>MRIAIVDGLRSPVAKAGGKLADIAADDLGANIVKELALRVGLDFKDYDEVIIGNVSSPAHAANIARVIALKAGFDTSILAHSVHRNCASGMESITQGADKVILNNGIYMCGGVESMSNIPLFYNKKMTEFFTKLSRAKSIGARLSTLASFRLSFLKPRVGLIEGLTDPTNGLIMGMTAENIAKDFGISRTEQDEYALSSHQKATNAIKSGILNDEISPIAYGGDKIMSDDDGVRMAQSMKDLGRLRPIFDKKNGTVTAGNSSQVSDAAGAVVLMSEEKAKEMGLNVLGYLKSYAYAGCEPSRMGLGPVYSTAKVLKNTGMSMSDFDIIELNEAFAAQVLGCIRAFDSDKYAQDNLGLSSKVGAINTDILNVNGGGIAIGHPVGMTGTRIVLHALKELKRRGKQTALATLCIGGGQGASLVLEAE</sequence>
<reference evidence="8" key="1">
    <citation type="submission" date="2020-01" db="EMBL/GenBank/DDBJ databases">
        <authorList>
            <person name="Meier V. D."/>
            <person name="Meier V D."/>
        </authorList>
    </citation>
    <scope>NUCLEOTIDE SEQUENCE</scope>
    <source>
        <strain evidence="8">HLG_WM_MAG_12</strain>
    </source>
</reference>
<dbReference type="EC" id="2.3.1.16" evidence="8"/>
<dbReference type="PROSITE" id="PS00737">
    <property type="entry name" value="THIOLASE_2"/>
    <property type="match status" value="1"/>
</dbReference>
<dbReference type="SUPFAM" id="SSF53901">
    <property type="entry name" value="Thiolase-like"/>
    <property type="match status" value="2"/>
</dbReference>
<dbReference type="AlphaFoldDB" id="A0A6S6T733"/>
<dbReference type="InterPro" id="IPR020613">
    <property type="entry name" value="Thiolase_CS"/>
</dbReference>
<comment type="similarity">
    <text evidence="1 5">Belongs to the thiolase-like superfamily. Thiolase family.</text>
</comment>
<dbReference type="CDD" id="cd00751">
    <property type="entry name" value="thiolase"/>
    <property type="match status" value="1"/>
</dbReference>
<dbReference type="NCBIfam" id="TIGR01930">
    <property type="entry name" value="AcCoA-C-Actrans"/>
    <property type="match status" value="1"/>
</dbReference>
<feature type="active site" description="Proton acceptor" evidence="4">
    <location>
        <position position="410"/>
    </location>
</feature>
<dbReference type="InterPro" id="IPR016039">
    <property type="entry name" value="Thiolase-like"/>
</dbReference>
<feature type="domain" description="Thiolase N-terminal" evidence="6">
    <location>
        <begin position="3"/>
        <end position="277"/>
    </location>
</feature>
<organism evidence="8">
    <name type="scientific">uncultured Campylobacterales bacterium</name>
    <dbReference type="NCBI Taxonomy" id="352960"/>
    <lineage>
        <taxon>Bacteria</taxon>
        <taxon>Pseudomonadati</taxon>
        <taxon>Campylobacterota</taxon>
        <taxon>Epsilonproteobacteria</taxon>
        <taxon>Campylobacterales</taxon>
        <taxon>environmental samples</taxon>
    </lineage>
</organism>
<dbReference type="GO" id="GO:0005829">
    <property type="term" value="C:cytosol"/>
    <property type="evidence" value="ECO:0007669"/>
    <property type="project" value="TreeGrafter"/>
</dbReference>
<dbReference type="InterPro" id="IPR002155">
    <property type="entry name" value="Thiolase"/>
</dbReference>
<dbReference type="Pfam" id="PF00108">
    <property type="entry name" value="Thiolase_N"/>
    <property type="match status" value="1"/>
</dbReference>
<dbReference type="PANTHER" id="PTHR18919:SF107">
    <property type="entry name" value="ACETYL-COA ACETYLTRANSFERASE, CYTOSOLIC"/>
    <property type="match status" value="1"/>
</dbReference>
<dbReference type="GO" id="GO:0003985">
    <property type="term" value="F:acetyl-CoA C-acetyltransferase activity"/>
    <property type="evidence" value="ECO:0007669"/>
    <property type="project" value="UniProtKB-EC"/>
</dbReference>
<feature type="domain" description="Thiolase C-terminal" evidence="7">
    <location>
        <begin position="285"/>
        <end position="422"/>
    </location>
</feature>
<evidence type="ECO:0000256" key="1">
    <source>
        <dbReference type="ARBA" id="ARBA00010982"/>
    </source>
</evidence>
<accession>A0A6S6T733</accession>
<evidence type="ECO:0000256" key="5">
    <source>
        <dbReference type="RuleBase" id="RU003557"/>
    </source>
</evidence>
<evidence type="ECO:0000313" key="8">
    <source>
        <dbReference type="EMBL" id="CAA6811013.1"/>
    </source>
</evidence>
<dbReference type="PANTHER" id="PTHR18919">
    <property type="entry name" value="ACETYL-COA C-ACYLTRANSFERASE"/>
    <property type="match status" value="1"/>
</dbReference>
<dbReference type="PROSITE" id="PS00099">
    <property type="entry name" value="THIOLASE_3"/>
    <property type="match status" value="1"/>
</dbReference>
<dbReference type="EC" id="2.3.1.9" evidence="8"/>
<evidence type="ECO:0000256" key="2">
    <source>
        <dbReference type="ARBA" id="ARBA00022679"/>
    </source>
</evidence>
<keyword evidence="2 5" id="KW-0808">Transferase</keyword>
<evidence type="ECO:0000256" key="3">
    <source>
        <dbReference type="ARBA" id="ARBA00023315"/>
    </source>
</evidence>
<protein>
    <submittedName>
        <fullName evidence="8">3-ketoacyl-CoA thiolase )</fullName>
        <ecNumber evidence="8">2.3.1.16</ecNumber>
        <ecNumber evidence="8">2.3.1.9</ecNumber>
    </submittedName>
</protein>
<dbReference type="PIRSF" id="PIRSF000429">
    <property type="entry name" value="Ac-CoA_Ac_transf"/>
    <property type="match status" value="1"/>
</dbReference>
<gene>
    <name evidence="8" type="ORF">HELGO_WM20353</name>
</gene>
<evidence type="ECO:0000259" key="6">
    <source>
        <dbReference type="Pfam" id="PF00108"/>
    </source>
</evidence>